<comment type="catalytic activity">
    <reaction evidence="13 14">
        <text>protoporphyrinogen IX + 3 A = protoporphyrin IX + 3 AH2</text>
        <dbReference type="Rhea" id="RHEA:62000"/>
        <dbReference type="ChEBI" id="CHEBI:13193"/>
        <dbReference type="ChEBI" id="CHEBI:17499"/>
        <dbReference type="ChEBI" id="CHEBI:57306"/>
        <dbReference type="ChEBI" id="CHEBI:57307"/>
    </reaction>
</comment>
<keyword evidence="11 14" id="KW-0408">Iron</keyword>
<dbReference type="NCBIfam" id="TIGR00701">
    <property type="entry name" value="protoporphyrinogen oxidase HemJ"/>
    <property type="match status" value="1"/>
</dbReference>
<evidence type="ECO:0000256" key="3">
    <source>
        <dbReference type="ARBA" id="ARBA00006501"/>
    </source>
</evidence>
<feature type="binding site" description="axial binding residue" evidence="14">
    <location>
        <position position="49"/>
    </location>
    <ligand>
        <name>heme</name>
        <dbReference type="ChEBI" id="CHEBI:30413"/>
    </ligand>
    <ligandPart>
        <name>Fe</name>
        <dbReference type="ChEBI" id="CHEBI:18248"/>
    </ligandPart>
</feature>
<proteinExistence type="inferred from homology"/>
<dbReference type="PANTHER" id="PTHR40255">
    <property type="entry name" value="UPF0093 MEMBRANE PROTEIN SLR1790"/>
    <property type="match status" value="1"/>
</dbReference>
<reference evidence="15 16" key="1">
    <citation type="submission" date="2018-04" db="EMBL/GenBank/DDBJ databases">
        <authorList>
            <person name="Hagen T."/>
        </authorList>
    </citation>
    <scope>NUCLEOTIDE SEQUENCE [LARGE SCALE GENOMIC DNA]</scope>
    <source>
        <strain evidence="15 16">TPD7009</strain>
    </source>
</reference>
<evidence type="ECO:0000256" key="2">
    <source>
        <dbReference type="ARBA" id="ARBA00005073"/>
    </source>
</evidence>
<evidence type="ECO:0000256" key="13">
    <source>
        <dbReference type="ARBA" id="ARBA00048390"/>
    </source>
</evidence>
<organism evidence="15 16">
    <name type="scientific">Rhizobium rhizogenes</name>
    <name type="common">Agrobacterium rhizogenes</name>
    <dbReference type="NCBI Taxonomy" id="359"/>
    <lineage>
        <taxon>Bacteria</taxon>
        <taxon>Pseudomonadati</taxon>
        <taxon>Pseudomonadota</taxon>
        <taxon>Alphaproteobacteria</taxon>
        <taxon>Hyphomicrobiales</taxon>
        <taxon>Rhizobiaceae</taxon>
        <taxon>Rhizobium/Agrobacterium group</taxon>
        <taxon>Rhizobium</taxon>
    </lineage>
</organism>
<feature type="binding site" description="axial binding residue" evidence="14">
    <location>
        <position position="124"/>
    </location>
    <ligand>
        <name>heme</name>
        <dbReference type="ChEBI" id="CHEBI:30413"/>
    </ligand>
    <ligandPart>
        <name>Fe</name>
        <dbReference type="ChEBI" id="CHEBI:18248"/>
    </ligandPart>
</feature>
<gene>
    <name evidence="15" type="primary">hemJ</name>
    <name evidence="15" type="ORF">DC430_14010</name>
</gene>
<dbReference type="RefSeq" id="WP_116494299.1">
    <property type="nucleotide sequence ID" value="NZ_QDFR01000004.1"/>
</dbReference>
<evidence type="ECO:0000256" key="8">
    <source>
        <dbReference type="ARBA" id="ARBA00022723"/>
    </source>
</evidence>
<evidence type="ECO:0000256" key="9">
    <source>
        <dbReference type="ARBA" id="ARBA00022989"/>
    </source>
</evidence>
<feature type="transmembrane region" description="Helical" evidence="14">
    <location>
        <begin position="159"/>
        <end position="177"/>
    </location>
</feature>
<comment type="similarity">
    <text evidence="3 14">Belongs to the HemJ family.</text>
</comment>
<evidence type="ECO:0000256" key="6">
    <source>
        <dbReference type="ARBA" id="ARBA00022617"/>
    </source>
</evidence>
<dbReference type="EC" id="1.3.99.-" evidence="14"/>
<comment type="pathway">
    <text evidence="2 14">Porphyrin-containing compound metabolism; protoporphyrin-IX biosynthesis; protoporphyrin-IX from protoporphyrinogen-IX: step 1/1.</text>
</comment>
<protein>
    <recommendedName>
        <fullName evidence="4 14">Protoporphyrinogen IX oxidase</fullName>
        <shortName evidence="14">PPO</shortName>
        <ecNumber evidence="14">1.3.99.-</ecNumber>
    </recommendedName>
</protein>
<evidence type="ECO:0000256" key="7">
    <source>
        <dbReference type="ARBA" id="ARBA00022692"/>
    </source>
</evidence>
<evidence type="ECO:0000256" key="10">
    <source>
        <dbReference type="ARBA" id="ARBA00023002"/>
    </source>
</evidence>
<dbReference type="EMBL" id="QDFR01000004">
    <property type="protein sequence ID" value="PVE53055.1"/>
    <property type="molecule type" value="Genomic_DNA"/>
</dbReference>
<keyword evidence="5 14" id="KW-1003">Cell membrane</keyword>
<dbReference type="PANTHER" id="PTHR40255:SF1">
    <property type="entry name" value="PROTOPORPHYRINOGEN IX OXIDASE"/>
    <property type="match status" value="1"/>
</dbReference>
<keyword evidence="6 14" id="KW-0349">Heme</keyword>
<keyword evidence="7 14" id="KW-0812">Transmembrane</keyword>
<evidence type="ECO:0000256" key="1">
    <source>
        <dbReference type="ARBA" id="ARBA00004651"/>
    </source>
</evidence>
<feature type="transmembrane region" description="Helical" evidence="14">
    <location>
        <begin position="15"/>
        <end position="36"/>
    </location>
</feature>
<evidence type="ECO:0000256" key="4">
    <source>
        <dbReference type="ARBA" id="ARBA00017504"/>
    </source>
</evidence>
<evidence type="ECO:0000256" key="12">
    <source>
        <dbReference type="ARBA" id="ARBA00023136"/>
    </source>
</evidence>
<keyword evidence="9 14" id="KW-1133">Transmembrane helix</keyword>
<evidence type="ECO:0000313" key="15">
    <source>
        <dbReference type="EMBL" id="PVE53055.1"/>
    </source>
</evidence>
<dbReference type="HAMAP" id="MF_02239">
    <property type="entry name" value="HemJ"/>
    <property type="match status" value="1"/>
</dbReference>
<keyword evidence="8 14" id="KW-0479">Metal-binding</keyword>
<dbReference type="GO" id="GO:0005886">
    <property type="term" value="C:plasma membrane"/>
    <property type="evidence" value="ECO:0007669"/>
    <property type="project" value="UniProtKB-SubCell"/>
</dbReference>
<feature type="transmembrane region" description="Helical" evidence="14">
    <location>
        <begin position="120"/>
        <end position="138"/>
    </location>
</feature>
<dbReference type="GO" id="GO:0046872">
    <property type="term" value="F:metal ion binding"/>
    <property type="evidence" value="ECO:0007669"/>
    <property type="project" value="UniProtKB-KW"/>
</dbReference>
<dbReference type="GO" id="GO:0006782">
    <property type="term" value="P:protoporphyrinogen IX biosynthetic process"/>
    <property type="evidence" value="ECO:0007669"/>
    <property type="project" value="UniProtKB-UniRule"/>
</dbReference>
<comment type="cofactor">
    <cofactor evidence="14">
        <name>heme b</name>
        <dbReference type="ChEBI" id="CHEBI:60344"/>
    </cofactor>
    <text evidence="14">Binds 1 heme b (iron(II)-protoporphyrin IX) group per subunit.</text>
</comment>
<feature type="transmembrane region" description="Helical" evidence="14">
    <location>
        <begin position="42"/>
        <end position="63"/>
    </location>
</feature>
<evidence type="ECO:0000256" key="14">
    <source>
        <dbReference type="HAMAP-Rule" id="MF_02239"/>
    </source>
</evidence>
<accession>A0AA92H8K3</accession>
<comment type="subcellular location">
    <subcellularLocation>
        <location evidence="1 14">Cell membrane</location>
        <topology evidence="1 14">Multi-pass membrane protein</topology>
    </subcellularLocation>
</comment>
<comment type="caution">
    <text evidence="15">The sequence shown here is derived from an EMBL/GenBank/DDBJ whole genome shotgun (WGS) entry which is preliminary data.</text>
</comment>
<name>A0AA92H8K3_RHIRH</name>
<sequence length="181" mass="20393">MSEERQTSTTAGRKTYLRAGVALAVFVGFIALVLHVDPADAYLWIKALHIIAVISWMAGLLYLPRLFIYHTDAPVGSVQSETFKVMEQRLIRLIMNPAMMITWVLGLYLAWSVYGFSGGWLHAKIALVIALTVTHVYFSRSAKAFGRDENRRPARHWRLMNEVPTVLMIVIVILVVVKPIG</sequence>
<dbReference type="Proteomes" id="UP000244335">
    <property type="component" value="Unassembled WGS sequence"/>
</dbReference>
<evidence type="ECO:0000256" key="5">
    <source>
        <dbReference type="ARBA" id="ARBA00022475"/>
    </source>
</evidence>
<evidence type="ECO:0000313" key="16">
    <source>
        <dbReference type="Proteomes" id="UP000244335"/>
    </source>
</evidence>
<keyword evidence="12 14" id="KW-0472">Membrane</keyword>
<dbReference type="InterPro" id="IPR005265">
    <property type="entry name" value="HemJ-like"/>
</dbReference>
<comment type="function">
    <text evidence="14">Catalyzes the oxidation of protoporphyrinogen IX to protoporphyrin IX.</text>
</comment>
<keyword evidence="10 14" id="KW-0560">Oxidoreductase</keyword>
<comment type="subunit">
    <text evidence="14">Homodimer.</text>
</comment>
<dbReference type="AlphaFoldDB" id="A0AA92H8K3"/>
<evidence type="ECO:0000256" key="11">
    <source>
        <dbReference type="ARBA" id="ARBA00023004"/>
    </source>
</evidence>
<dbReference type="Pfam" id="PF03653">
    <property type="entry name" value="UPF0093"/>
    <property type="match status" value="1"/>
</dbReference>
<dbReference type="GO" id="GO:0070818">
    <property type="term" value="F:protoporphyrinogen oxidase activity"/>
    <property type="evidence" value="ECO:0007669"/>
    <property type="project" value="UniProtKB-UniRule"/>
</dbReference>
<feature type="transmembrane region" description="Helical" evidence="14">
    <location>
        <begin position="93"/>
        <end position="114"/>
    </location>
</feature>